<feature type="domain" description="Glutamine amidotransferase type-2" evidence="1">
    <location>
        <begin position="2"/>
        <end position="80"/>
    </location>
</feature>
<name>A0A0F8WJ93_9ZZZZ</name>
<feature type="non-terminal residue" evidence="2">
    <location>
        <position position="80"/>
    </location>
</feature>
<sequence length="80" mass="8864">MCGLYGYITNKKKNNWSLTNTQKQKRKAILKGLMLANEIRGADSTGIGIIQSGIGWGCYKNAQPASVFVRAKGLQKYLKK</sequence>
<proteinExistence type="predicted"/>
<accession>A0A0F8WJ93</accession>
<dbReference type="PROSITE" id="PS51278">
    <property type="entry name" value="GATASE_TYPE_2"/>
    <property type="match status" value="1"/>
</dbReference>
<organism evidence="2">
    <name type="scientific">marine sediment metagenome</name>
    <dbReference type="NCBI Taxonomy" id="412755"/>
    <lineage>
        <taxon>unclassified sequences</taxon>
        <taxon>metagenomes</taxon>
        <taxon>ecological metagenomes</taxon>
    </lineage>
</organism>
<dbReference type="AlphaFoldDB" id="A0A0F8WJ93"/>
<comment type="caution">
    <text evidence="2">The sequence shown here is derived from an EMBL/GenBank/DDBJ whole genome shotgun (WGS) entry which is preliminary data.</text>
</comment>
<reference evidence="2" key="1">
    <citation type="journal article" date="2015" name="Nature">
        <title>Complex archaea that bridge the gap between prokaryotes and eukaryotes.</title>
        <authorList>
            <person name="Spang A."/>
            <person name="Saw J.H."/>
            <person name="Jorgensen S.L."/>
            <person name="Zaremba-Niedzwiedzka K."/>
            <person name="Martijn J."/>
            <person name="Lind A.E."/>
            <person name="van Eijk R."/>
            <person name="Schleper C."/>
            <person name="Guy L."/>
            <person name="Ettema T.J."/>
        </authorList>
    </citation>
    <scope>NUCLEOTIDE SEQUENCE</scope>
</reference>
<dbReference type="InterPro" id="IPR017932">
    <property type="entry name" value="GATase_2_dom"/>
</dbReference>
<evidence type="ECO:0000259" key="1">
    <source>
        <dbReference type="PROSITE" id="PS51278"/>
    </source>
</evidence>
<dbReference type="EMBL" id="LAZR01069145">
    <property type="protein sequence ID" value="KKK48280.1"/>
    <property type="molecule type" value="Genomic_DNA"/>
</dbReference>
<evidence type="ECO:0000313" key="2">
    <source>
        <dbReference type="EMBL" id="KKK48280.1"/>
    </source>
</evidence>
<gene>
    <name evidence="2" type="ORF">LCGC14_3146740</name>
</gene>
<protein>
    <recommendedName>
        <fullName evidence="1">Glutamine amidotransferase type-2 domain-containing protein</fullName>
    </recommendedName>
</protein>